<feature type="region of interest" description="Disordered" evidence="1">
    <location>
        <begin position="244"/>
        <end position="310"/>
    </location>
</feature>
<name>A0ABR2K9W9_9EUKA</name>
<dbReference type="Proteomes" id="UP001470230">
    <property type="component" value="Unassembled WGS sequence"/>
</dbReference>
<dbReference type="EMBL" id="JAPFFF010000006">
    <property type="protein sequence ID" value="KAK8887297.1"/>
    <property type="molecule type" value="Genomic_DNA"/>
</dbReference>
<evidence type="ECO:0000313" key="2">
    <source>
        <dbReference type="EMBL" id="KAK8887297.1"/>
    </source>
</evidence>
<reference evidence="2 3" key="1">
    <citation type="submission" date="2024-04" db="EMBL/GenBank/DDBJ databases">
        <title>Tritrichomonas musculus Genome.</title>
        <authorList>
            <person name="Alves-Ferreira E."/>
            <person name="Grigg M."/>
            <person name="Lorenzi H."/>
            <person name="Galac M."/>
        </authorList>
    </citation>
    <scope>NUCLEOTIDE SEQUENCE [LARGE SCALE GENOMIC DNA]</scope>
    <source>
        <strain evidence="2 3">EAF2021</strain>
    </source>
</reference>
<dbReference type="PANTHER" id="PTHR37516">
    <property type="entry name" value="SCA1 COMPLEX SCAFFOLD PROTEIN SCAA"/>
    <property type="match status" value="1"/>
</dbReference>
<gene>
    <name evidence="2" type="ORF">M9Y10_038335</name>
</gene>
<feature type="compositionally biased region" description="Basic and acidic residues" evidence="1">
    <location>
        <begin position="637"/>
        <end position="656"/>
    </location>
</feature>
<feature type="compositionally biased region" description="Acidic residues" evidence="1">
    <location>
        <begin position="289"/>
        <end position="304"/>
    </location>
</feature>
<feature type="region of interest" description="Disordered" evidence="1">
    <location>
        <begin position="637"/>
        <end position="665"/>
    </location>
</feature>
<evidence type="ECO:0000313" key="3">
    <source>
        <dbReference type="Proteomes" id="UP001470230"/>
    </source>
</evidence>
<comment type="caution">
    <text evidence="2">The sequence shown here is derived from an EMBL/GenBank/DDBJ whole genome shotgun (WGS) entry which is preliminary data.</text>
</comment>
<protein>
    <submittedName>
        <fullName evidence="2">Uncharacterized protein</fullName>
    </submittedName>
</protein>
<dbReference type="PANTHER" id="PTHR37516:SF1">
    <property type="entry name" value="SCA1 COMPLEX SCAFFOLD PROTEIN SCAA"/>
    <property type="match status" value="1"/>
</dbReference>
<accession>A0ABR2K9W9</accession>
<evidence type="ECO:0000256" key="1">
    <source>
        <dbReference type="SAM" id="MobiDB-lite"/>
    </source>
</evidence>
<dbReference type="InterPro" id="IPR037474">
    <property type="entry name" value="ScaA"/>
</dbReference>
<organism evidence="2 3">
    <name type="scientific">Tritrichomonas musculus</name>
    <dbReference type="NCBI Taxonomy" id="1915356"/>
    <lineage>
        <taxon>Eukaryota</taxon>
        <taxon>Metamonada</taxon>
        <taxon>Parabasalia</taxon>
        <taxon>Tritrichomonadida</taxon>
        <taxon>Tritrichomonadidae</taxon>
        <taxon>Tritrichomonas</taxon>
    </lineage>
</organism>
<keyword evidence="3" id="KW-1185">Reference proteome</keyword>
<proteinExistence type="predicted"/>
<sequence>MDDDESSKNNNKEPSDHNFILEYPLIDGFGNQFNIQYNEFMPSYSFFQLPLPKIPISQDFKSYREYSYSMKKWYISMESSFSRCLLPTTISLFYRRPFRHKISGRKKNLITSEQFLKIEKILIDGLRFNDSTFLKENIKNKSNLVSEHISSIKKWIGWLIPPFPEPDFFQCFDDFFIAVNKWYTICTEILNECAHNFISKNNENEERSLYLSAAPNSFDSISNIRRIPSKNHSINKNIRREKSHFWKPFPHPPKKDSSSSDDINNSFNDKNETSNDDINNNFNDKNDNNDDDTNDNNCNGEDEILNNNQNIQNDEEITIFSQDYLDNDKDKLTKIDFDFINHPISFHLKYNIEIYPNDNTKIINQNDSTLIPLKIFNNNSFFDAVKINSKCKFDNDQNSKEALSQALKNLHYFHLNDVPIQPSSKTSTFTDLINYGCFYPIRNSYLPPILDSNDDNVSVMEFLFLLDLNEDQISDEHCKIIFEYVIANHNNELFQNLLNSNLFIYKIAIFLSYFIPSSSPLISIQIIEPFDENDIFLNINGYGENFHLTPEIIFKLDLREIHGLLVQWHLSDVIYRIFGLIQNDNDKISKAAETFSNRALFYKNSFHRLAEKKKFPFNFLLTIKENLSLLFSEKSDTCQSDREDGSGSSSKEKSQNDQDNSNLNDIENDITSLHHKDEHLAHSYGEFDSPLKENSSLSNLTLIMPNSLVCKTFNLIPTVSQTSTSLSSDFSDTLSDEFICDSFFELIIKVFKISILYNVSGYVCPNGFYFLRFISQNCRYKVFKKLITDILFDCQMCRQFLIDFTEYKVHIKFGLSDSPELIHFANLLFKADIQKLSKIGVFKVTDFEWLIRFFQHLTKYLIDSYLHVSLVESILRFAVHSIDSDNCNQWLLNVMTLQGLLYAYIPYEGDWKMLSSELRSFSLLMKSSSSFDFFNTSEKIRNIFHFLTFSENSEVLRASWKILRNIFVYHCDVISSILSKHEELYRCIENAISPLKNLNGFNLVGCELLKTLTKLIELSFPLEKYSRLKLANNRNYFAILTGKFILKGLIEFLKILNECSVRPNAVCAALKSALKLNENSNISHFIKIVMRYEVAVSSRPPVKRLFISYSIESK</sequence>